<evidence type="ECO:0000313" key="2">
    <source>
        <dbReference type="EMBL" id="MDO5989665.1"/>
    </source>
</evidence>
<accession>A0ABT8X7X3</accession>
<dbReference type="RefSeq" id="WP_303284333.1">
    <property type="nucleotide sequence ID" value="NZ_BAABCZ010000007.1"/>
</dbReference>
<evidence type="ECO:0008006" key="4">
    <source>
        <dbReference type="Google" id="ProtNLM"/>
    </source>
</evidence>
<evidence type="ECO:0000313" key="3">
    <source>
        <dbReference type="Proteomes" id="UP001176891"/>
    </source>
</evidence>
<organism evidence="2 3">
    <name type="scientific">Flavivirga amylovorans</name>
    <dbReference type="NCBI Taxonomy" id="870486"/>
    <lineage>
        <taxon>Bacteria</taxon>
        <taxon>Pseudomonadati</taxon>
        <taxon>Bacteroidota</taxon>
        <taxon>Flavobacteriia</taxon>
        <taxon>Flavobacteriales</taxon>
        <taxon>Flavobacteriaceae</taxon>
        <taxon>Flavivirga</taxon>
    </lineage>
</organism>
<comment type="caution">
    <text evidence="2">The sequence shown here is derived from an EMBL/GenBank/DDBJ whole genome shotgun (WGS) entry which is preliminary data.</text>
</comment>
<feature type="signal peptide" evidence="1">
    <location>
        <begin position="1"/>
        <end position="19"/>
    </location>
</feature>
<keyword evidence="1" id="KW-0732">Signal</keyword>
<sequence>MNKLLFILCFALFITSCSSEDDGDMSVVGTWKLTAWDVVGGFDINNDGTTNTNILDEIECENNETLTFDVNNVVASNKTFNPDVNIALQEGTTDKYMFNVACDEEGIIGLATSYSQNLDIVLFNGIESTVIGNQLFRLMKGSIKIYNEDFTEIITTRDVTFVYTRQ</sequence>
<name>A0ABT8X7X3_9FLAO</name>
<evidence type="ECO:0000256" key="1">
    <source>
        <dbReference type="SAM" id="SignalP"/>
    </source>
</evidence>
<keyword evidence="3" id="KW-1185">Reference proteome</keyword>
<dbReference type="PROSITE" id="PS51257">
    <property type="entry name" value="PROKAR_LIPOPROTEIN"/>
    <property type="match status" value="1"/>
</dbReference>
<dbReference type="Proteomes" id="UP001176891">
    <property type="component" value="Unassembled WGS sequence"/>
</dbReference>
<protein>
    <recommendedName>
        <fullName evidence="4">Lipocalin-like domain-containing protein</fullName>
    </recommendedName>
</protein>
<dbReference type="EMBL" id="JAUOEM010000010">
    <property type="protein sequence ID" value="MDO5989665.1"/>
    <property type="molecule type" value="Genomic_DNA"/>
</dbReference>
<proteinExistence type="predicted"/>
<reference evidence="2" key="1">
    <citation type="submission" date="2023-07" db="EMBL/GenBank/DDBJ databases">
        <title>Two novel species in the genus Flavivirga.</title>
        <authorList>
            <person name="Kwon K."/>
        </authorList>
    </citation>
    <scope>NUCLEOTIDE SEQUENCE</scope>
    <source>
        <strain evidence="2">KACC 14157</strain>
    </source>
</reference>
<gene>
    <name evidence="2" type="ORF">Q4Q39_19855</name>
</gene>
<feature type="chain" id="PRO_5045094692" description="Lipocalin-like domain-containing protein" evidence="1">
    <location>
        <begin position="20"/>
        <end position="166"/>
    </location>
</feature>